<protein>
    <submittedName>
        <fullName evidence="1">Uncharacterized protein</fullName>
    </submittedName>
</protein>
<dbReference type="PANTHER" id="PTHR46704">
    <property type="entry name" value="CXC DOMAIN-CONTAINING PROTEIN-RELATED"/>
    <property type="match status" value="1"/>
</dbReference>
<dbReference type="PANTHER" id="PTHR46704:SF9">
    <property type="entry name" value="BHLH DOMAIN-CONTAINING PROTEIN"/>
    <property type="match status" value="1"/>
</dbReference>
<sequence length="327" mass="37632">MNQKVSGWTGYNILVRNEIEARQDNIGYLPTIDAPATSMSTVHEILVRSQKIRKALELKNIVLVFDQALYAKATEIAWKHPDKFSDIVIRMVVFHTVCTLLSIIGKRFQDADLRDVCIESGVIAEGSVTGVLEGRRYNRAVRFHKLMYEALQRLIWKGFQMWVEVKFPEKKPFIQDFFAGLKPLYDNLCQKEQQRVLDSQKLHLSAIEQMIPWCFAYDNVNYARYLPAYLSEMTHLEETHPEAHEFLNIFLKQLRDLLNLSKSNSGHTDLQKTRIVRDEADVKSLIAMLESNWINPFSAEQQDLVCLSTGKVATQKIEEDLLGAKAV</sequence>
<gene>
    <name evidence="1" type="ORF">PLOB_00007036</name>
</gene>
<name>A0ABN8QHZ8_9CNID</name>
<dbReference type="EMBL" id="CALNXK010000131">
    <property type="protein sequence ID" value="CAH3164951.1"/>
    <property type="molecule type" value="Genomic_DNA"/>
</dbReference>
<accession>A0ABN8QHZ8</accession>
<reference evidence="1 2" key="1">
    <citation type="submission" date="2022-05" db="EMBL/GenBank/DDBJ databases">
        <authorList>
            <consortium name="Genoscope - CEA"/>
            <person name="William W."/>
        </authorList>
    </citation>
    <scope>NUCLEOTIDE SEQUENCE [LARGE SCALE GENOMIC DNA]</scope>
</reference>
<organism evidence="1 2">
    <name type="scientific">Porites lobata</name>
    <dbReference type="NCBI Taxonomy" id="104759"/>
    <lineage>
        <taxon>Eukaryota</taxon>
        <taxon>Metazoa</taxon>
        <taxon>Cnidaria</taxon>
        <taxon>Anthozoa</taxon>
        <taxon>Hexacorallia</taxon>
        <taxon>Scleractinia</taxon>
        <taxon>Fungiina</taxon>
        <taxon>Poritidae</taxon>
        <taxon>Porites</taxon>
    </lineage>
</organism>
<dbReference type="Proteomes" id="UP001159405">
    <property type="component" value="Unassembled WGS sequence"/>
</dbReference>
<keyword evidence="2" id="KW-1185">Reference proteome</keyword>
<evidence type="ECO:0000313" key="1">
    <source>
        <dbReference type="EMBL" id="CAH3164951.1"/>
    </source>
</evidence>
<proteinExistence type="predicted"/>
<comment type="caution">
    <text evidence="1">The sequence shown here is derived from an EMBL/GenBank/DDBJ whole genome shotgun (WGS) entry which is preliminary data.</text>
</comment>
<evidence type="ECO:0000313" key="2">
    <source>
        <dbReference type="Proteomes" id="UP001159405"/>
    </source>
</evidence>